<evidence type="ECO:0000256" key="1">
    <source>
        <dbReference type="ARBA" id="ARBA00004618"/>
    </source>
</evidence>
<feature type="transmembrane region" description="Helical" evidence="5">
    <location>
        <begin position="12"/>
        <end position="37"/>
    </location>
</feature>
<comment type="caution">
    <text evidence="6">The sequence shown here is derived from an EMBL/GenBank/DDBJ whole genome shotgun (WGS) entry which is preliminary data.</text>
</comment>
<keyword evidence="3 4" id="KW-0974">Archaeal flagellum</keyword>
<protein>
    <recommendedName>
        <fullName evidence="4">Flagellin</fullName>
    </recommendedName>
</protein>
<comment type="function">
    <text evidence="4">Flagellin is the subunit protein which polymerizes to form the filaments of archaeal flagella.</text>
</comment>
<keyword evidence="7" id="KW-1185">Reference proteome</keyword>
<dbReference type="GO" id="GO:0097589">
    <property type="term" value="C:archaeal-type flagellum"/>
    <property type="evidence" value="ECO:0007669"/>
    <property type="project" value="UniProtKB-SubCell"/>
</dbReference>
<keyword evidence="5" id="KW-0812">Transmembrane</keyword>
<dbReference type="InterPro" id="IPR013373">
    <property type="entry name" value="Flagellin/pilin_N_arc"/>
</dbReference>
<evidence type="ECO:0000313" key="7">
    <source>
        <dbReference type="Proteomes" id="UP001596545"/>
    </source>
</evidence>
<evidence type="ECO:0000256" key="4">
    <source>
        <dbReference type="RuleBase" id="RU361282"/>
    </source>
</evidence>
<keyword evidence="5" id="KW-1133">Transmembrane helix</keyword>
<dbReference type="AlphaFoldDB" id="A0ABD6AJE7"/>
<comment type="similarity">
    <text evidence="2 4">Belongs to the archaeal flagellin family.</text>
</comment>
<name>A0ABD6AJE7_9EURY</name>
<dbReference type="NCBIfam" id="TIGR02537">
    <property type="entry name" value="arch_flag_Nterm"/>
    <property type="match status" value="1"/>
</dbReference>
<dbReference type="RefSeq" id="WP_256407700.1">
    <property type="nucleotide sequence ID" value="NZ_JANHDN010000001.1"/>
</dbReference>
<dbReference type="InterPro" id="IPR002774">
    <property type="entry name" value="Flagellin_arc-type"/>
</dbReference>
<dbReference type="EMBL" id="JBHTBL010000002">
    <property type="protein sequence ID" value="MFC7323624.1"/>
    <property type="molecule type" value="Genomic_DNA"/>
</dbReference>
<reference evidence="6 7" key="1">
    <citation type="journal article" date="2019" name="Int. J. Syst. Evol. Microbiol.">
        <title>The Global Catalogue of Microorganisms (GCM) 10K type strain sequencing project: providing services to taxonomists for standard genome sequencing and annotation.</title>
        <authorList>
            <consortium name="The Broad Institute Genomics Platform"/>
            <consortium name="The Broad Institute Genome Sequencing Center for Infectious Disease"/>
            <person name="Wu L."/>
            <person name="Ma J."/>
        </authorList>
    </citation>
    <scope>NUCLEOTIDE SEQUENCE [LARGE SCALE GENOMIC DNA]</scope>
    <source>
        <strain evidence="6 7">CGMCC 1.12554</strain>
    </source>
</reference>
<evidence type="ECO:0000313" key="6">
    <source>
        <dbReference type="EMBL" id="MFC7323624.1"/>
    </source>
</evidence>
<evidence type="ECO:0000256" key="5">
    <source>
        <dbReference type="SAM" id="Phobius"/>
    </source>
</evidence>
<organism evidence="6 7">
    <name type="scientific">Halorubrum rutilum</name>
    <dbReference type="NCBI Taxonomy" id="1364933"/>
    <lineage>
        <taxon>Archaea</taxon>
        <taxon>Methanobacteriati</taxon>
        <taxon>Methanobacteriota</taxon>
        <taxon>Stenosarchaea group</taxon>
        <taxon>Halobacteria</taxon>
        <taxon>Halobacteriales</taxon>
        <taxon>Haloferacaceae</taxon>
        <taxon>Halorubrum</taxon>
    </lineage>
</organism>
<proteinExistence type="inferred from homology"/>
<evidence type="ECO:0000256" key="3">
    <source>
        <dbReference type="ARBA" id="ARBA00022440"/>
    </source>
</evidence>
<sequence>MFETRLDEEERGQVGIGTLIVFIAMVLVAAIAAGVLINTAGFLQTQAEATGQESTAQVTDNLQVYTAAVPQGEINSTAIAQINLQVGLGPGSNRLDLQNAEIQVVGPAGVATASMASGSTTLIDSTDRQTVNLVLGSTATDSGSGVDATAATGDGLAAGETLEVTITTSSGGQTFEVYTAPDPLLDSRSVSL</sequence>
<dbReference type="PANTHER" id="PTHR35903">
    <property type="entry name" value="FLAGELLIN B1"/>
    <property type="match status" value="1"/>
</dbReference>
<evidence type="ECO:0000256" key="2">
    <source>
        <dbReference type="ARBA" id="ARBA00010256"/>
    </source>
</evidence>
<dbReference type="Proteomes" id="UP001596545">
    <property type="component" value="Unassembled WGS sequence"/>
</dbReference>
<accession>A0ABD6AJE7</accession>
<keyword evidence="5" id="KW-0472">Membrane</keyword>
<gene>
    <name evidence="6" type="ORF">ACFQMF_03400</name>
</gene>
<dbReference type="Pfam" id="PF01917">
    <property type="entry name" value="Flagellin_arch-type"/>
    <property type="match status" value="1"/>
</dbReference>
<dbReference type="PANTHER" id="PTHR35903:SF1">
    <property type="entry name" value="FLAGELLIN B1"/>
    <property type="match status" value="1"/>
</dbReference>
<comment type="subcellular location">
    <subcellularLocation>
        <location evidence="1 4">Archaeal flagellum</location>
    </subcellularLocation>
</comment>